<name>A0A7W6PUM8_9SPHN</name>
<reference evidence="1 2" key="1">
    <citation type="submission" date="2020-08" db="EMBL/GenBank/DDBJ databases">
        <title>Genomic Encyclopedia of Type Strains, Phase IV (KMG-IV): sequencing the most valuable type-strain genomes for metagenomic binning, comparative biology and taxonomic classification.</title>
        <authorList>
            <person name="Goeker M."/>
        </authorList>
    </citation>
    <scope>NUCLEOTIDE SEQUENCE [LARGE SCALE GENOMIC DNA]</scope>
    <source>
        <strain evidence="1 2">DSM 19371</strain>
    </source>
</reference>
<keyword evidence="2" id="KW-1185">Reference proteome</keyword>
<comment type="caution">
    <text evidence="1">The sequence shown here is derived from an EMBL/GenBank/DDBJ whole genome shotgun (WGS) entry which is preliminary data.</text>
</comment>
<gene>
    <name evidence="1" type="ORF">GGQ90_002353</name>
</gene>
<accession>A0A7W6PUM8</accession>
<dbReference type="AlphaFoldDB" id="A0A7W6PUM8"/>
<dbReference type="Proteomes" id="UP000590524">
    <property type="component" value="Unassembled WGS sequence"/>
</dbReference>
<sequence length="150" mass="16486">MPSPIGQLRNRMCGIDHLATEAIAIARLCQSITRGVLQPLCGQCRAIRPKDRYTQQACDDGQVIVRFGMDGARIGQQGPGIADRRQPMPDCWRCGPLCAGISGQNPDLPENKAGADGRVDAHTFARDQQQTFWPMPPEITAHPCKPQRIQ</sequence>
<protein>
    <submittedName>
        <fullName evidence="1">Uncharacterized protein</fullName>
    </submittedName>
</protein>
<evidence type="ECO:0000313" key="1">
    <source>
        <dbReference type="EMBL" id="MBB4148570.1"/>
    </source>
</evidence>
<dbReference type="EMBL" id="JACIEU010000008">
    <property type="protein sequence ID" value="MBB4148570.1"/>
    <property type="molecule type" value="Genomic_DNA"/>
</dbReference>
<evidence type="ECO:0000313" key="2">
    <source>
        <dbReference type="Proteomes" id="UP000590524"/>
    </source>
</evidence>
<organism evidence="1 2">
    <name type="scientific">Sphingobium scionense</name>
    <dbReference type="NCBI Taxonomy" id="1404341"/>
    <lineage>
        <taxon>Bacteria</taxon>
        <taxon>Pseudomonadati</taxon>
        <taxon>Pseudomonadota</taxon>
        <taxon>Alphaproteobacteria</taxon>
        <taxon>Sphingomonadales</taxon>
        <taxon>Sphingomonadaceae</taxon>
        <taxon>Sphingobium</taxon>
    </lineage>
</organism>
<proteinExistence type="predicted"/>